<evidence type="ECO:0000256" key="10">
    <source>
        <dbReference type="RuleBase" id="RU003357"/>
    </source>
</evidence>
<evidence type="ECO:0000259" key="12">
    <source>
        <dbReference type="Pfam" id="PF07715"/>
    </source>
</evidence>
<dbReference type="Pfam" id="PF07715">
    <property type="entry name" value="Plug"/>
    <property type="match status" value="1"/>
</dbReference>
<dbReference type="eggNOG" id="COG4771">
    <property type="taxonomic scope" value="Bacteria"/>
</dbReference>
<evidence type="ECO:0000256" key="9">
    <source>
        <dbReference type="PROSITE-ProRule" id="PRU01360"/>
    </source>
</evidence>
<keyword evidence="14" id="KW-1185">Reference proteome</keyword>
<evidence type="ECO:0000256" key="3">
    <source>
        <dbReference type="ARBA" id="ARBA00022448"/>
    </source>
</evidence>
<dbReference type="SUPFAM" id="SSF56935">
    <property type="entry name" value="Porins"/>
    <property type="match status" value="1"/>
</dbReference>
<dbReference type="Pfam" id="PF00593">
    <property type="entry name" value="TonB_dep_Rec_b-barrel"/>
    <property type="match status" value="1"/>
</dbReference>
<dbReference type="HOGENOM" id="CLU_008287_19_4_5"/>
<dbReference type="InterPro" id="IPR036942">
    <property type="entry name" value="Beta-barrel_TonB_sf"/>
</dbReference>
<name>A3TU85_PSEBH</name>
<evidence type="ECO:0000259" key="11">
    <source>
        <dbReference type="Pfam" id="PF00593"/>
    </source>
</evidence>
<dbReference type="GO" id="GO:0009279">
    <property type="term" value="C:cell outer membrane"/>
    <property type="evidence" value="ECO:0007669"/>
    <property type="project" value="UniProtKB-SubCell"/>
</dbReference>
<dbReference type="PROSITE" id="PS52016">
    <property type="entry name" value="TONB_DEPENDENT_REC_3"/>
    <property type="match status" value="1"/>
</dbReference>
<evidence type="ECO:0000256" key="8">
    <source>
        <dbReference type="ARBA" id="ARBA00023237"/>
    </source>
</evidence>
<dbReference type="PANTHER" id="PTHR30069:SF41">
    <property type="entry name" value="HEME_HEMOPEXIN UTILIZATION PROTEIN C"/>
    <property type="match status" value="1"/>
</dbReference>
<comment type="similarity">
    <text evidence="2 9 10">Belongs to the TonB-dependent receptor family.</text>
</comment>
<dbReference type="STRING" id="252305.OB2597_08064"/>
<feature type="domain" description="TonB-dependent receptor plug" evidence="12">
    <location>
        <begin position="34"/>
        <end position="127"/>
    </location>
</feature>
<dbReference type="GO" id="GO:0015344">
    <property type="term" value="F:siderophore uptake transmembrane transporter activity"/>
    <property type="evidence" value="ECO:0007669"/>
    <property type="project" value="TreeGrafter"/>
</dbReference>
<evidence type="ECO:0000313" key="13">
    <source>
        <dbReference type="EMBL" id="EAQ04081.1"/>
    </source>
</evidence>
<evidence type="ECO:0000256" key="2">
    <source>
        <dbReference type="ARBA" id="ARBA00009810"/>
    </source>
</evidence>
<dbReference type="AlphaFoldDB" id="A3TU85"/>
<sequence>MAQETGAAYRLDPVIVEIRDAFSGAADRATSMYVSELELDRARTGDLKDVFAGIASVSVGGGIPIAQKIFINGVDMLNLGVSIDGAAQNNRAFHHVTSNAIDPGLLKQVRADATVSPADAGPFALAGSVVFETVDPEDVIPAGQVVGGNVRLSYADNGGTAQGALTLAGTYQGFSWLGYVKRAEGGDYETGSGATQVGSGANLVSTLGKIAYESQDGHRFELSAQQLRDEELRQFRPNFGGQNGAPQALYRFDTLRKSYSFTYENVLAEGLWDPRVTLGYSENQVDRPLPSASNGTTGTFSASVSNTFNLGGGTVVAGVDYQETDGNYYSPPGSSWPADITERSRNVGLFAQARLDPTDRLRLSFGARYDRQTFTGTGGQTIRNGGLSGNASVVYALTESFAIRGGVSSVFGGIDIEDNYTFNPAWNYTALRPARANNATIGFDYEVGTFKLGGEVFLTRFENARTSTFAATGNSDFESRGFNLGATYGWNSGFARFTLSHSEVSVNGVPQDSYATLDFGAPLGTVMAFEIEQETGLPGLTVGGGVDAALPKSGAGVGSFGNRDFPGYEVVNVFAEYVPPSMQNMTIRAEVTNLFDVTYADRATYGGDFRSIDTLKEPGRTISVVAVLNF</sequence>
<dbReference type="InterPro" id="IPR037066">
    <property type="entry name" value="Plug_dom_sf"/>
</dbReference>
<dbReference type="PANTHER" id="PTHR30069">
    <property type="entry name" value="TONB-DEPENDENT OUTER MEMBRANE RECEPTOR"/>
    <property type="match status" value="1"/>
</dbReference>
<keyword evidence="13" id="KW-0675">Receptor</keyword>
<dbReference type="EMBL" id="AAMO01000002">
    <property type="protein sequence ID" value="EAQ04081.1"/>
    <property type="molecule type" value="Genomic_DNA"/>
</dbReference>
<evidence type="ECO:0000256" key="6">
    <source>
        <dbReference type="ARBA" id="ARBA00023077"/>
    </source>
</evidence>
<gene>
    <name evidence="13" type="ORF">OB2597_08064</name>
</gene>
<dbReference type="Gene3D" id="2.40.170.20">
    <property type="entry name" value="TonB-dependent receptor, beta-barrel domain"/>
    <property type="match status" value="1"/>
</dbReference>
<evidence type="ECO:0000256" key="4">
    <source>
        <dbReference type="ARBA" id="ARBA00022452"/>
    </source>
</evidence>
<keyword evidence="4 9" id="KW-1134">Transmembrane beta strand</keyword>
<keyword evidence="7 9" id="KW-0472">Membrane</keyword>
<keyword evidence="5 9" id="KW-0812">Transmembrane</keyword>
<keyword evidence="6 10" id="KW-0798">TonB box</keyword>
<keyword evidence="8 9" id="KW-0998">Cell outer membrane</keyword>
<keyword evidence="3 9" id="KW-0813">Transport</keyword>
<comment type="subcellular location">
    <subcellularLocation>
        <location evidence="1 9">Cell outer membrane</location>
        <topology evidence="1 9">Multi-pass membrane protein</topology>
    </subcellularLocation>
</comment>
<dbReference type="GO" id="GO:0044718">
    <property type="term" value="P:siderophore transmembrane transport"/>
    <property type="evidence" value="ECO:0007669"/>
    <property type="project" value="TreeGrafter"/>
</dbReference>
<feature type="domain" description="TonB-dependent receptor-like beta-barrel" evidence="11">
    <location>
        <begin position="237"/>
        <end position="594"/>
    </location>
</feature>
<evidence type="ECO:0000313" key="14">
    <source>
        <dbReference type="Proteomes" id="UP000004318"/>
    </source>
</evidence>
<proteinExistence type="inferred from homology"/>
<evidence type="ECO:0000256" key="1">
    <source>
        <dbReference type="ARBA" id="ARBA00004571"/>
    </source>
</evidence>
<accession>A3TU85</accession>
<dbReference type="InterPro" id="IPR000531">
    <property type="entry name" value="Beta-barrel_TonB"/>
</dbReference>
<dbReference type="InterPro" id="IPR012910">
    <property type="entry name" value="Plug_dom"/>
</dbReference>
<dbReference type="Proteomes" id="UP000004318">
    <property type="component" value="Unassembled WGS sequence"/>
</dbReference>
<dbReference type="Gene3D" id="2.170.130.10">
    <property type="entry name" value="TonB-dependent receptor, plug domain"/>
    <property type="match status" value="1"/>
</dbReference>
<evidence type="ECO:0000256" key="7">
    <source>
        <dbReference type="ARBA" id="ARBA00023136"/>
    </source>
</evidence>
<comment type="caution">
    <text evidence="13">The sequence shown here is derived from an EMBL/GenBank/DDBJ whole genome shotgun (WGS) entry which is preliminary data.</text>
</comment>
<protein>
    <submittedName>
        <fullName evidence="13">TonB dependent-iron siderophore receptor</fullName>
    </submittedName>
</protein>
<evidence type="ECO:0000256" key="5">
    <source>
        <dbReference type="ARBA" id="ARBA00022692"/>
    </source>
</evidence>
<dbReference type="InterPro" id="IPR039426">
    <property type="entry name" value="TonB-dep_rcpt-like"/>
</dbReference>
<reference evidence="13 14" key="1">
    <citation type="journal article" date="2010" name="J. Bacteriol.">
        <title>Genome sequences of Oceanicola granulosus HTCC2516(T) and Oceanicola batsensis HTCC2597(TDelta).</title>
        <authorList>
            <person name="Thrash J.C."/>
            <person name="Cho J.C."/>
            <person name="Vergin K.L."/>
            <person name="Giovannoni S.J."/>
        </authorList>
    </citation>
    <scope>NUCLEOTIDE SEQUENCE [LARGE SCALE GENOMIC DNA]</scope>
    <source>
        <strain evidence="14">ATCC BAA-863 / DSM 15984 / KCTC 12145 / HTCC2597</strain>
    </source>
</reference>
<organism evidence="13 14">
    <name type="scientific">Pseudooceanicola batsensis (strain ATCC BAA-863 / DSM 15984 / KCTC 12145 / HTCC2597)</name>
    <name type="common">Oceanicola batsensis</name>
    <dbReference type="NCBI Taxonomy" id="252305"/>
    <lineage>
        <taxon>Bacteria</taxon>
        <taxon>Pseudomonadati</taxon>
        <taxon>Pseudomonadota</taxon>
        <taxon>Alphaproteobacteria</taxon>
        <taxon>Rhodobacterales</taxon>
        <taxon>Paracoccaceae</taxon>
        <taxon>Pseudooceanicola</taxon>
    </lineage>
</organism>